<accession>A0ABY0FP97</accession>
<feature type="region of interest" description="Disordered" evidence="1">
    <location>
        <begin position="133"/>
        <end position="161"/>
    </location>
</feature>
<evidence type="ECO:0000256" key="1">
    <source>
        <dbReference type="SAM" id="MobiDB-lite"/>
    </source>
</evidence>
<gene>
    <name evidence="2" type="ORF">AA0119_g13179</name>
</gene>
<proteinExistence type="predicted"/>
<feature type="region of interest" description="Disordered" evidence="1">
    <location>
        <begin position="89"/>
        <end position="112"/>
    </location>
</feature>
<evidence type="ECO:0000313" key="2">
    <source>
        <dbReference type="EMBL" id="RYN85727.1"/>
    </source>
</evidence>
<feature type="compositionally biased region" description="Basic and acidic residues" evidence="1">
    <location>
        <begin position="150"/>
        <end position="161"/>
    </location>
</feature>
<organism evidence="2 3">
    <name type="scientific">Alternaria tenuissima</name>
    <dbReference type="NCBI Taxonomy" id="119927"/>
    <lineage>
        <taxon>Eukaryota</taxon>
        <taxon>Fungi</taxon>
        <taxon>Dikarya</taxon>
        <taxon>Ascomycota</taxon>
        <taxon>Pezizomycotina</taxon>
        <taxon>Dothideomycetes</taxon>
        <taxon>Pleosporomycetidae</taxon>
        <taxon>Pleosporales</taxon>
        <taxon>Pleosporineae</taxon>
        <taxon>Pleosporaceae</taxon>
        <taxon>Alternaria</taxon>
        <taxon>Alternaria sect. Alternaria</taxon>
        <taxon>Alternaria alternata complex</taxon>
    </lineage>
</organism>
<protein>
    <submittedName>
        <fullName evidence="2">Uncharacterized protein</fullName>
    </submittedName>
</protein>
<keyword evidence="3" id="KW-1185">Reference proteome</keyword>
<reference evidence="3" key="1">
    <citation type="journal article" date="2019" name="bioRxiv">
        <title>Genomics, evolutionary history and diagnostics of the Alternaria alternata species group including apple and Asian pear pathotypes.</title>
        <authorList>
            <person name="Armitage A.D."/>
            <person name="Cockerton H.M."/>
            <person name="Sreenivasaprasad S."/>
            <person name="Woodhall J.W."/>
            <person name="Lane C.R."/>
            <person name="Harrison R.J."/>
            <person name="Clarkson J.P."/>
        </authorList>
    </citation>
    <scope>NUCLEOTIDE SEQUENCE [LARGE SCALE GENOMIC DNA]</scope>
    <source>
        <strain evidence="3">FERA 635</strain>
    </source>
</reference>
<dbReference type="Proteomes" id="UP000293195">
    <property type="component" value="Unassembled WGS sequence"/>
</dbReference>
<comment type="caution">
    <text evidence="2">The sequence shown here is derived from an EMBL/GenBank/DDBJ whole genome shotgun (WGS) entry which is preliminary data.</text>
</comment>
<evidence type="ECO:0000313" key="3">
    <source>
        <dbReference type="Proteomes" id="UP000293195"/>
    </source>
</evidence>
<sequence>MRRETILKSFQATGVWPMDAKVVLKRFNNHTSEQDKAVRPGQQGDGDSWTQLRIFFDAAVADKAKVEAKRLSQSIHSLQVNNALLHDQNESLKQQLNAKSKPPIKRTALNTQDGEEWHGGAVWWSPRRLRRHRERKAAEQDEAEQQQLQKARDRELREASK</sequence>
<dbReference type="EMBL" id="PDXF01000176">
    <property type="protein sequence ID" value="RYN85727.1"/>
    <property type="molecule type" value="Genomic_DNA"/>
</dbReference>
<name>A0ABY0FP97_9PLEO</name>